<reference evidence="2 3" key="1">
    <citation type="submission" date="2022-03" db="EMBL/GenBank/DDBJ databases">
        <title>Pseudonocardia alaer sp. nov., a novel actinomycete isolated from reed forest soil.</title>
        <authorList>
            <person name="Wang L."/>
        </authorList>
    </citation>
    <scope>NUCLEOTIDE SEQUENCE [LARGE SCALE GENOMIC DNA]</scope>
    <source>
        <strain evidence="2 3">Y-16303</strain>
    </source>
</reference>
<dbReference type="Pfam" id="PF13649">
    <property type="entry name" value="Methyltransf_25"/>
    <property type="match status" value="1"/>
</dbReference>
<keyword evidence="2" id="KW-0489">Methyltransferase</keyword>
<dbReference type="EMBL" id="JAKXMK010000016">
    <property type="protein sequence ID" value="MCH6167822.1"/>
    <property type="molecule type" value="Genomic_DNA"/>
</dbReference>
<dbReference type="SUPFAM" id="SSF53335">
    <property type="entry name" value="S-adenosyl-L-methionine-dependent methyltransferases"/>
    <property type="match status" value="1"/>
</dbReference>
<dbReference type="InterPro" id="IPR041698">
    <property type="entry name" value="Methyltransf_25"/>
</dbReference>
<evidence type="ECO:0000259" key="1">
    <source>
        <dbReference type="Pfam" id="PF13649"/>
    </source>
</evidence>
<evidence type="ECO:0000313" key="3">
    <source>
        <dbReference type="Proteomes" id="UP001299970"/>
    </source>
</evidence>
<dbReference type="RefSeq" id="WP_241038372.1">
    <property type="nucleotide sequence ID" value="NZ_BAAAJF010000012.1"/>
</dbReference>
<accession>A0ABS9TH28</accession>
<comment type="caution">
    <text evidence="2">The sequence shown here is derived from an EMBL/GenBank/DDBJ whole genome shotgun (WGS) entry which is preliminary data.</text>
</comment>
<dbReference type="Gene3D" id="3.40.50.150">
    <property type="entry name" value="Vaccinia Virus protein VP39"/>
    <property type="match status" value="1"/>
</dbReference>
<gene>
    <name evidence="2" type="ORF">MMF94_19210</name>
</gene>
<protein>
    <submittedName>
        <fullName evidence="2">Methyltransferase domain-containing protein</fullName>
    </submittedName>
</protein>
<keyword evidence="2" id="KW-0808">Transferase</keyword>
<name>A0ABS9TH28_9PSEU</name>
<dbReference type="InterPro" id="IPR029063">
    <property type="entry name" value="SAM-dependent_MTases_sf"/>
</dbReference>
<dbReference type="Proteomes" id="UP001299970">
    <property type="component" value="Unassembled WGS sequence"/>
</dbReference>
<feature type="domain" description="Methyltransferase" evidence="1">
    <location>
        <begin position="52"/>
        <end position="142"/>
    </location>
</feature>
<dbReference type="CDD" id="cd02440">
    <property type="entry name" value="AdoMet_MTases"/>
    <property type="match status" value="1"/>
</dbReference>
<keyword evidence="3" id="KW-1185">Reference proteome</keyword>
<dbReference type="PANTHER" id="PTHR42912">
    <property type="entry name" value="METHYLTRANSFERASE"/>
    <property type="match status" value="1"/>
</dbReference>
<proteinExistence type="predicted"/>
<dbReference type="GO" id="GO:0008168">
    <property type="term" value="F:methyltransferase activity"/>
    <property type="evidence" value="ECO:0007669"/>
    <property type="project" value="UniProtKB-KW"/>
</dbReference>
<sequence length="217" mass="23406">MIGPDFLQATRASYDAVADGYAEQFREELASKPLDRALLGWFAELTQAAGPVADLGCGPGSVTAHLNALGLPAFGIDLSPEMVAVARRLHPGLRFEVGSMLTLDLPDGGLAGITAWYSTIHVPDERLPEAFAEFHRVLAPGGHVLLAFQVGDEPVHRTEGLGHALSLVFHRRRPDHVAELLTLAGLSMRATILREPEDYRGGVENTQQAYLLARKPA</sequence>
<dbReference type="InterPro" id="IPR050508">
    <property type="entry name" value="Methyltransf_Superfamily"/>
</dbReference>
<evidence type="ECO:0000313" key="2">
    <source>
        <dbReference type="EMBL" id="MCH6167822.1"/>
    </source>
</evidence>
<organism evidence="2 3">
    <name type="scientific">Pseudonocardia alaniniphila</name>
    <dbReference type="NCBI Taxonomy" id="75291"/>
    <lineage>
        <taxon>Bacteria</taxon>
        <taxon>Bacillati</taxon>
        <taxon>Actinomycetota</taxon>
        <taxon>Actinomycetes</taxon>
        <taxon>Pseudonocardiales</taxon>
        <taxon>Pseudonocardiaceae</taxon>
        <taxon>Pseudonocardia</taxon>
    </lineage>
</organism>
<dbReference type="GO" id="GO:0032259">
    <property type="term" value="P:methylation"/>
    <property type="evidence" value="ECO:0007669"/>
    <property type="project" value="UniProtKB-KW"/>
</dbReference>